<keyword evidence="3" id="KW-1185">Reference proteome</keyword>
<feature type="region of interest" description="Disordered" evidence="1">
    <location>
        <begin position="163"/>
        <end position="201"/>
    </location>
</feature>
<dbReference type="EMBL" id="PXOG01000132">
    <property type="protein sequence ID" value="RGP74336.1"/>
    <property type="molecule type" value="Genomic_DNA"/>
</dbReference>
<feature type="compositionally biased region" description="Polar residues" evidence="1">
    <location>
        <begin position="260"/>
        <end position="273"/>
    </location>
</feature>
<sequence>MIPEPFLDDSPQMPHFEPSIEADSDKENKKRARLRSHRESPDNTSDKSSFGRRPRRKTRPDRYKLKQKATRRSPSKAKGERSRKKSRSQKHRLRSSQEIMTNFASGAIPNTRMKPNLTAGLFLNGRSSAAVPGRLHGSIVPVTSHRFTATGPKPNDTILLESRRSQDEIHNDSQASTSEETDHDRDKISRNLDPSLRPHTESLVIPATEKDANGKENINSIFQKDSGLLKVSSPEPCSETPRTMLKKLIKTGIFNDTGILNLTSDKGTQSNSIRDGESDIPQKSQPSKSHTGQNGLSMVDASKDSTRPLATQPSSNMASFCQKYHGKFLNRSADISCLERQRTDAPPYTNNATQVCSSDLASPVSVREGHGHSIDNLSPSLNSVDNGREQSVSRTSEGGHHYIQSMDRKYQRISTLANPDSDPADFGFLLHPQDVQIPEPLSMQHPTLGDWKRYDEINVPQQPVAERHLIQRIGGHAGMTPPDAVLLHTPLPGVYPIHDEMGQTYAQTEDPNINCGNETMQEFFERIEGEVSLN</sequence>
<feature type="compositionally biased region" description="Basic residues" evidence="1">
    <location>
        <begin position="50"/>
        <end position="94"/>
    </location>
</feature>
<dbReference type="AlphaFoldDB" id="A0A395SPS5"/>
<comment type="caution">
    <text evidence="2">The sequence shown here is derived from an EMBL/GenBank/DDBJ whole genome shotgun (WGS) entry which is preliminary data.</text>
</comment>
<feature type="region of interest" description="Disordered" evidence="1">
    <location>
        <begin position="1"/>
        <end position="97"/>
    </location>
</feature>
<evidence type="ECO:0000256" key="1">
    <source>
        <dbReference type="SAM" id="MobiDB-lite"/>
    </source>
</evidence>
<dbReference type="Proteomes" id="UP000266234">
    <property type="component" value="Unassembled WGS sequence"/>
</dbReference>
<protein>
    <submittedName>
        <fullName evidence="2">Uncharacterized protein</fullName>
    </submittedName>
</protein>
<proteinExistence type="predicted"/>
<feature type="compositionally biased region" description="Basic and acidic residues" evidence="1">
    <location>
        <begin position="180"/>
        <end position="200"/>
    </location>
</feature>
<feature type="region of interest" description="Disordered" evidence="1">
    <location>
        <begin position="260"/>
        <end position="316"/>
    </location>
</feature>
<evidence type="ECO:0000313" key="2">
    <source>
        <dbReference type="EMBL" id="RGP74336.1"/>
    </source>
</evidence>
<dbReference type="OrthoDB" id="2537141at2759"/>
<evidence type="ECO:0000313" key="3">
    <source>
        <dbReference type="Proteomes" id="UP000266234"/>
    </source>
</evidence>
<feature type="compositionally biased region" description="Polar residues" evidence="1">
    <location>
        <begin position="375"/>
        <end position="396"/>
    </location>
</feature>
<feature type="region of interest" description="Disordered" evidence="1">
    <location>
        <begin position="364"/>
        <end position="403"/>
    </location>
</feature>
<gene>
    <name evidence="2" type="ORF">FLONG3_6115</name>
</gene>
<reference evidence="2 3" key="1">
    <citation type="journal article" date="2018" name="PLoS Pathog.">
        <title>Evolution of structural diversity of trichothecenes, a family of toxins produced by plant pathogenic and entomopathogenic fungi.</title>
        <authorList>
            <person name="Proctor R.H."/>
            <person name="McCormick S.P."/>
            <person name="Kim H.S."/>
            <person name="Cardoza R.E."/>
            <person name="Stanley A.M."/>
            <person name="Lindo L."/>
            <person name="Kelly A."/>
            <person name="Brown D.W."/>
            <person name="Lee T."/>
            <person name="Vaughan M.M."/>
            <person name="Alexander N.J."/>
            <person name="Busman M."/>
            <person name="Gutierrez S."/>
        </authorList>
    </citation>
    <scope>NUCLEOTIDE SEQUENCE [LARGE SCALE GENOMIC DNA]</scope>
    <source>
        <strain evidence="2 3">NRRL 20695</strain>
    </source>
</reference>
<dbReference type="STRING" id="694270.A0A395SPS5"/>
<organism evidence="2 3">
    <name type="scientific">Fusarium longipes</name>
    <dbReference type="NCBI Taxonomy" id="694270"/>
    <lineage>
        <taxon>Eukaryota</taxon>
        <taxon>Fungi</taxon>
        <taxon>Dikarya</taxon>
        <taxon>Ascomycota</taxon>
        <taxon>Pezizomycotina</taxon>
        <taxon>Sordariomycetes</taxon>
        <taxon>Hypocreomycetidae</taxon>
        <taxon>Hypocreales</taxon>
        <taxon>Nectriaceae</taxon>
        <taxon>Fusarium</taxon>
    </lineage>
</organism>
<feature type="compositionally biased region" description="Polar residues" evidence="1">
    <location>
        <begin position="281"/>
        <end position="296"/>
    </location>
</feature>
<name>A0A395SPS5_9HYPO</name>
<accession>A0A395SPS5</accession>